<accession>A0AAN9T3L1</accession>
<keyword evidence="3" id="KW-1185">Reference proteome</keyword>
<evidence type="ECO:0000313" key="2">
    <source>
        <dbReference type="EMBL" id="KAK7412269.1"/>
    </source>
</evidence>
<feature type="region of interest" description="Disordered" evidence="1">
    <location>
        <begin position="71"/>
        <end position="90"/>
    </location>
</feature>
<proteinExistence type="predicted"/>
<feature type="region of interest" description="Disordered" evidence="1">
    <location>
        <begin position="24"/>
        <end position="47"/>
    </location>
</feature>
<name>A0AAN9T3L1_PSOTE</name>
<comment type="caution">
    <text evidence="2">The sequence shown here is derived from an EMBL/GenBank/DDBJ whole genome shotgun (WGS) entry which is preliminary data.</text>
</comment>
<dbReference type="Proteomes" id="UP001386955">
    <property type="component" value="Unassembled WGS sequence"/>
</dbReference>
<dbReference type="AlphaFoldDB" id="A0AAN9T3L1"/>
<sequence length="117" mass="13016">MSELNEWETHGYFCHCSGNRATQSAGLKRRTEEVQKEREGSQEGGVFMLCDYGPHRNEDRGLIRKAKAKGQLSMGMTRPHSSHPTISAHASIRGHGTPYLAHMIVNVSWKQSGALPL</sequence>
<evidence type="ECO:0000313" key="3">
    <source>
        <dbReference type="Proteomes" id="UP001386955"/>
    </source>
</evidence>
<reference evidence="2 3" key="1">
    <citation type="submission" date="2024-01" db="EMBL/GenBank/DDBJ databases">
        <title>The genomes of 5 underutilized Papilionoideae crops provide insights into root nodulation and disease resistanc.</title>
        <authorList>
            <person name="Jiang F."/>
        </authorList>
    </citation>
    <scope>NUCLEOTIDE SEQUENCE [LARGE SCALE GENOMIC DNA]</scope>
    <source>
        <strain evidence="2">DUOXIRENSHENG_FW03</strain>
        <tissue evidence="2">Leaves</tissue>
    </source>
</reference>
<feature type="compositionally biased region" description="Basic and acidic residues" evidence="1">
    <location>
        <begin position="29"/>
        <end position="41"/>
    </location>
</feature>
<protein>
    <submittedName>
        <fullName evidence="2">Uncharacterized protein</fullName>
    </submittedName>
</protein>
<gene>
    <name evidence="2" type="ORF">VNO78_03721</name>
</gene>
<dbReference type="EMBL" id="JAYMYS010000001">
    <property type="protein sequence ID" value="KAK7412269.1"/>
    <property type="molecule type" value="Genomic_DNA"/>
</dbReference>
<evidence type="ECO:0000256" key="1">
    <source>
        <dbReference type="SAM" id="MobiDB-lite"/>
    </source>
</evidence>
<organism evidence="2 3">
    <name type="scientific">Psophocarpus tetragonolobus</name>
    <name type="common">Winged bean</name>
    <name type="synonym">Dolichos tetragonolobus</name>
    <dbReference type="NCBI Taxonomy" id="3891"/>
    <lineage>
        <taxon>Eukaryota</taxon>
        <taxon>Viridiplantae</taxon>
        <taxon>Streptophyta</taxon>
        <taxon>Embryophyta</taxon>
        <taxon>Tracheophyta</taxon>
        <taxon>Spermatophyta</taxon>
        <taxon>Magnoliopsida</taxon>
        <taxon>eudicotyledons</taxon>
        <taxon>Gunneridae</taxon>
        <taxon>Pentapetalae</taxon>
        <taxon>rosids</taxon>
        <taxon>fabids</taxon>
        <taxon>Fabales</taxon>
        <taxon>Fabaceae</taxon>
        <taxon>Papilionoideae</taxon>
        <taxon>50 kb inversion clade</taxon>
        <taxon>NPAAA clade</taxon>
        <taxon>indigoferoid/millettioid clade</taxon>
        <taxon>Phaseoleae</taxon>
        <taxon>Psophocarpus</taxon>
    </lineage>
</organism>